<organism evidence="1 2">
    <name type="scientific">Putridiphycobacter roseus</name>
    <dbReference type="NCBI Taxonomy" id="2219161"/>
    <lineage>
        <taxon>Bacteria</taxon>
        <taxon>Pseudomonadati</taxon>
        <taxon>Bacteroidota</taxon>
        <taxon>Flavobacteriia</taxon>
        <taxon>Flavobacteriales</taxon>
        <taxon>Crocinitomicaceae</taxon>
        <taxon>Putridiphycobacter</taxon>
    </lineage>
</organism>
<dbReference type="Proteomes" id="UP000249248">
    <property type="component" value="Unassembled WGS sequence"/>
</dbReference>
<gene>
    <name evidence="1" type="ORF">DNU06_07975</name>
</gene>
<sequence length="283" mass="32356">MKILSILLMLTLFTFSCKKKEEKLPIRNITFGFESILEDWGEMGGNREISAEDDIVISVDTMSEGFQSAKFTVSPSSNVAGGNRAELTFDQNAVEGDIGWYQYSFFIPENYQDVALNDADGKVNWQVLGQWHHQPVFAEGETWENYTGENASPPIAIYYNYFDSTDQNYQALRNDSKATAVHGFNTAWNKVSTISIVYGEGAIAIHEIKKGTWNNIKFQIKWSEGDDGFIQVWMNNTEFTDGRIYGANMLNKASHYFKFGLYRNPTIPHTNQLYYDDVRIWSE</sequence>
<dbReference type="InterPro" id="IPR025975">
    <property type="entry name" value="Polysacc_lyase"/>
</dbReference>
<proteinExistence type="predicted"/>
<dbReference type="Gene3D" id="2.60.120.200">
    <property type="match status" value="1"/>
</dbReference>
<evidence type="ECO:0008006" key="3">
    <source>
        <dbReference type="Google" id="ProtNLM"/>
    </source>
</evidence>
<keyword evidence="2" id="KW-1185">Reference proteome</keyword>
<comment type="caution">
    <text evidence="1">The sequence shown here is derived from an EMBL/GenBank/DDBJ whole genome shotgun (WGS) entry which is preliminary data.</text>
</comment>
<reference evidence="1 2" key="1">
    <citation type="submission" date="2018-06" db="EMBL/GenBank/DDBJ databases">
        <title>The draft genome sequence of Crocinitomix sp. SM1701.</title>
        <authorList>
            <person name="Zhang X."/>
        </authorList>
    </citation>
    <scope>NUCLEOTIDE SEQUENCE [LARGE SCALE GENOMIC DNA]</scope>
    <source>
        <strain evidence="1 2">SM1701</strain>
    </source>
</reference>
<accession>A0A2W1NNI0</accession>
<protein>
    <recommendedName>
        <fullName evidence="3">Polysaccharide lyase</fullName>
    </recommendedName>
</protein>
<evidence type="ECO:0000313" key="1">
    <source>
        <dbReference type="EMBL" id="PZE17202.1"/>
    </source>
</evidence>
<evidence type="ECO:0000313" key="2">
    <source>
        <dbReference type="Proteomes" id="UP000249248"/>
    </source>
</evidence>
<name>A0A2W1NNI0_9FLAO</name>
<dbReference type="OrthoDB" id="8737820at2"/>
<dbReference type="Pfam" id="PF14099">
    <property type="entry name" value="Polysacc_lyase"/>
    <property type="match status" value="1"/>
</dbReference>
<dbReference type="RefSeq" id="WP_111062727.1">
    <property type="nucleotide sequence ID" value="NZ_JBHUCU010000016.1"/>
</dbReference>
<dbReference type="EMBL" id="QKSB01000004">
    <property type="protein sequence ID" value="PZE17202.1"/>
    <property type="molecule type" value="Genomic_DNA"/>
</dbReference>
<dbReference type="PROSITE" id="PS51257">
    <property type="entry name" value="PROKAR_LIPOPROTEIN"/>
    <property type="match status" value="1"/>
</dbReference>
<dbReference type="AlphaFoldDB" id="A0A2W1NNI0"/>